<evidence type="ECO:0000256" key="5">
    <source>
        <dbReference type="ARBA" id="ARBA00022729"/>
    </source>
</evidence>
<evidence type="ECO:0000256" key="8">
    <source>
        <dbReference type="ARBA" id="ARBA00022840"/>
    </source>
</evidence>
<keyword evidence="8" id="KW-0067">ATP-binding</keyword>
<evidence type="ECO:0000313" key="15">
    <source>
        <dbReference type="EMBL" id="MBA0555382.1"/>
    </source>
</evidence>
<feature type="domain" description="Protein kinase" evidence="14">
    <location>
        <begin position="617"/>
        <end position="875"/>
    </location>
</feature>
<dbReference type="SMART" id="SM00220">
    <property type="entry name" value="S_TKc"/>
    <property type="match status" value="1"/>
</dbReference>
<evidence type="ECO:0000256" key="12">
    <source>
        <dbReference type="ARBA" id="ARBA00047951"/>
    </source>
</evidence>
<dbReference type="EMBL" id="JABEZX010000005">
    <property type="protein sequence ID" value="MBA0555382.1"/>
    <property type="molecule type" value="Genomic_DNA"/>
</dbReference>
<keyword evidence="5" id="KW-0732">Signal</keyword>
<keyword evidence="6" id="KW-0547">Nucleotide-binding</keyword>
<keyword evidence="9" id="KW-1133">Transmembrane helix</keyword>
<dbReference type="PROSITE" id="PS50011">
    <property type="entry name" value="PROTEIN_KINASE_DOM"/>
    <property type="match status" value="1"/>
</dbReference>
<name>A0A7J8LSW3_9ROSI</name>
<dbReference type="PANTHER" id="PTHR27005">
    <property type="entry name" value="WALL-ASSOCIATED RECEPTOR KINASE-LIKE 21"/>
    <property type="match status" value="1"/>
</dbReference>
<dbReference type="Gene3D" id="1.10.510.10">
    <property type="entry name" value="Transferase(Phosphotransferase) domain 1"/>
    <property type="match status" value="1"/>
</dbReference>
<evidence type="ECO:0000256" key="4">
    <source>
        <dbReference type="ARBA" id="ARBA00022692"/>
    </source>
</evidence>
<comment type="catalytic activity">
    <reaction evidence="12">
        <text>L-threonyl-[protein] + ATP = O-phospho-L-threonyl-[protein] + ADP + H(+)</text>
        <dbReference type="Rhea" id="RHEA:46608"/>
        <dbReference type="Rhea" id="RHEA-COMP:11060"/>
        <dbReference type="Rhea" id="RHEA-COMP:11605"/>
        <dbReference type="ChEBI" id="CHEBI:15378"/>
        <dbReference type="ChEBI" id="CHEBI:30013"/>
        <dbReference type="ChEBI" id="CHEBI:30616"/>
        <dbReference type="ChEBI" id="CHEBI:61977"/>
        <dbReference type="ChEBI" id="CHEBI:456216"/>
    </reaction>
</comment>
<comment type="caution">
    <text evidence="15">The sequence shown here is derived from an EMBL/GenBank/DDBJ whole genome shotgun (WGS) entry which is preliminary data.</text>
</comment>
<dbReference type="AlphaFoldDB" id="A0A7J8LSW3"/>
<keyword evidence="2" id="KW-0723">Serine/threonine-protein kinase</keyword>
<dbReference type="PROSITE" id="PS00108">
    <property type="entry name" value="PROTEIN_KINASE_ST"/>
    <property type="match status" value="1"/>
</dbReference>
<dbReference type="GO" id="GO:0005886">
    <property type="term" value="C:plasma membrane"/>
    <property type="evidence" value="ECO:0007669"/>
    <property type="project" value="TreeGrafter"/>
</dbReference>
<dbReference type="Gene3D" id="3.30.200.20">
    <property type="entry name" value="Phosphorylase Kinase, domain 1"/>
    <property type="match status" value="1"/>
</dbReference>
<evidence type="ECO:0000256" key="9">
    <source>
        <dbReference type="ARBA" id="ARBA00022989"/>
    </source>
</evidence>
<sequence>MEISLNHEFAYTREERTERGTTSARVNVVNVENREMGASLVFFFLLQLSWLIRAANSDCHETCGNVAIPLPFGIKTGCYNNSWFTVTCNQTVNGSKPFISRINLELLGKFQPVENAVSVNNPVSYLNCGDKGNNGTTASSSVDLADSPFFFSTEYNVFGSVGCGHTVYLNNQAADAITVCLQRRCGDLTSKLGGCHANISDNLVSYTTNITDIEFSNPGSKRCTSAFIFDSSRLKSSDVDPQFPYNISINTTHVPATLMWYSVICNKGAAICQKLKPAENPPPPVQSPTIPLNYKYGCIERCGNIGIPFPFGIEVGCYMNNWFRVTCEKTIDGLRPFISSINLQLLDASFSEGIVLVNNSVVYINCLRETNVVGVNLTGTPFLFSDVFNRFVSVGCDSMATFLRSPTDDYPIGSCVQPHCDNMNSEAMCFADIPPNLSSFAANVTQIYPSNENNRLCGSAFIVDQRYPDSLEGIIPNRNDTSKQSRSYFPTTLLWGTHKRGLCELSEGSNISCRSDGAYCWASLSETHLCVCHLDSYGDSDDVCQGCGASIGTIFVLLGAWHSHKLLKRRNNTKLKQKYFKRNGGLLLQQQLSNNEGKVEKIKVFTSKELEKATDYYNENRILGQGGQGTVYKGMLTDGNIVAIKKSKLVEEKVLDDKKLKQFINEVIILSQINHRNVVKLLGCCLETEIPLLVYEFIPKGTLYDLLHRPNEEFPLTWEIRLRIAIAIANALSYLHSAASVPIYHRDIKSGNILLDDKYNAKVSDFGTSISVALEQTHFTEKSDVYSFGVVLVELITGQKPISSSESEEVVRSLANFFLLSMEENALLDVVDPLVMNGNAKEEIVAVAKLAKRCLNLNGKKRPTMKKVAMELEQIRSLKEANVIEQSTNEDSDIDDMIEASDIPSCSTSS</sequence>
<evidence type="ECO:0000256" key="7">
    <source>
        <dbReference type="ARBA" id="ARBA00022777"/>
    </source>
</evidence>
<feature type="compositionally biased region" description="Acidic residues" evidence="13">
    <location>
        <begin position="888"/>
        <end position="899"/>
    </location>
</feature>
<evidence type="ECO:0000256" key="6">
    <source>
        <dbReference type="ARBA" id="ARBA00022741"/>
    </source>
</evidence>
<keyword evidence="4" id="KW-0812">Transmembrane</keyword>
<keyword evidence="16" id="KW-1185">Reference proteome</keyword>
<comment type="subcellular location">
    <subcellularLocation>
        <location evidence="1">Membrane</location>
        <topology evidence="1">Single-pass type I membrane protein</topology>
    </subcellularLocation>
</comment>
<feature type="region of interest" description="Disordered" evidence="13">
    <location>
        <begin position="886"/>
        <end position="910"/>
    </location>
</feature>
<proteinExistence type="predicted"/>
<dbReference type="InterPro" id="IPR045274">
    <property type="entry name" value="WAK-like"/>
</dbReference>
<dbReference type="PANTHER" id="PTHR27005:SF432">
    <property type="entry name" value="WALL-ASSOCIATED RECEPTOR KINASE-LIKE 6"/>
    <property type="match status" value="1"/>
</dbReference>
<evidence type="ECO:0000256" key="11">
    <source>
        <dbReference type="ARBA" id="ARBA00047558"/>
    </source>
</evidence>
<gene>
    <name evidence="15" type="ORF">Golob_025565</name>
</gene>
<accession>A0A7J8LSW3</accession>
<dbReference type="GO" id="GO:0007166">
    <property type="term" value="P:cell surface receptor signaling pathway"/>
    <property type="evidence" value="ECO:0007669"/>
    <property type="project" value="InterPro"/>
</dbReference>
<dbReference type="GO" id="GO:0004674">
    <property type="term" value="F:protein serine/threonine kinase activity"/>
    <property type="evidence" value="ECO:0007669"/>
    <property type="project" value="UniProtKB-KW"/>
</dbReference>
<dbReference type="Pfam" id="PF07714">
    <property type="entry name" value="PK_Tyr_Ser-Thr"/>
    <property type="match status" value="1"/>
</dbReference>
<reference evidence="15 16" key="1">
    <citation type="journal article" date="2019" name="Genome Biol. Evol.">
        <title>Insights into the evolution of the New World diploid cottons (Gossypium, subgenus Houzingenia) based on genome sequencing.</title>
        <authorList>
            <person name="Grover C.E."/>
            <person name="Arick M.A. 2nd"/>
            <person name="Thrash A."/>
            <person name="Conover J.L."/>
            <person name="Sanders W.S."/>
            <person name="Peterson D.G."/>
            <person name="Frelichowski J.E."/>
            <person name="Scheffler J.A."/>
            <person name="Scheffler B.E."/>
            <person name="Wendel J.F."/>
        </authorList>
    </citation>
    <scope>NUCLEOTIDE SEQUENCE [LARGE SCALE GENOMIC DNA]</scope>
    <source>
        <strain evidence="15">157</strain>
        <tissue evidence="15">Leaf</tissue>
    </source>
</reference>
<dbReference type="InterPro" id="IPR001245">
    <property type="entry name" value="Ser-Thr/Tyr_kinase_cat_dom"/>
</dbReference>
<evidence type="ECO:0000259" key="14">
    <source>
        <dbReference type="PROSITE" id="PS50011"/>
    </source>
</evidence>
<evidence type="ECO:0000256" key="1">
    <source>
        <dbReference type="ARBA" id="ARBA00004479"/>
    </source>
</evidence>
<evidence type="ECO:0000256" key="2">
    <source>
        <dbReference type="ARBA" id="ARBA00022527"/>
    </source>
</evidence>
<evidence type="ECO:0000256" key="10">
    <source>
        <dbReference type="ARBA" id="ARBA00023136"/>
    </source>
</evidence>
<keyword evidence="10" id="KW-0472">Membrane</keyword>
<keyword evidence="3" id="KW-0808">Transferase</keyword>
<dbReference type="SUPFAM" id="SSF56112">
    <property type="entry name" value="Protein kinase-like (PK-like)"/>
    <property type="match status" value="1"/>
</dbReference>
<evidence type="ECO:0000256" key="13">
    <source>
        <dbReference type="SAM" id="MobiDB-lite"/>
    </source>
</evidence>
<comment type="catalytic activity">
    <reaction evidence="11">
        <text>L-seryl-[protein] + ATP = O-phospho-L-seryl-[protein] + ADP + H(+)</text>
        <dbReference type="Rhea" id="RHEA:17989"/>
        <dbReference type="Rhea" id="RHEA-COMP:9863"/>
        <dbReference type="Rhea" id="RHEA-COMP:11604"/>
        <dbReference type="ChEBI" id="CHEBI:15378"/>
        <dbReference type="ChEBI" id="CHEBI:29999"/>
        <dbReference type="ChEBI" id="CHEBI:30616"/>
        <dbReference type="ChEBI" id="CHEBI:83421"/>
        <dbReference type="ChEBI" id="CHEBI:456216"/>
    </reaction>
</comment>
<protein>
    <recommendedName>
        <fullName evidence="14">Protein kinase domain-containing protein</fullName>
    </recommendedName>
</protein>
<organism evidence="15 16">
    <name type="scientific">Gossypium lobatum</name>
    <dbReference type="NCBI Taxonomy" id="34289"/>
    <lineage>
        <taxon>Eukaryota</taxon>
        <taxon>Viridiplantae</taxon>
        <taxon>Streptophyta</taxon>
        <taxon>Embryophyta</taxon>
        <taxon>Tracheophyta</taxon>
        <taxon>Spermatophyta</taxon>
        <taxon>Magnoliopsida</taxon>
        <taxon>eudicotyledons</taxon>
        <taxon>Gunneridae</taxon>
        <taxon>Pentapetalae</taxon>
        <taxon>rosids</taxon>
        <taxon>malvids</taxon>
        <taxon>Malvales</taxon>
        <taxon>Malvaceae</taxon>
        <taxon>Malvoideae</taxon>
        <taxon>Gossypium</taxon>
    </lineage>
</organism>
<dbReference type="FunFam" id="3.30.200.20:FF:000043">
    <property type="entry name" value="Wall-associated receptor kinase 2"/>
    <property type="match status" value="1"/>
</dbReference>
<keyword evidence="7" id="KW-0418">Kinase</keyword>
<dbReference type="Pfam" id="PF00069">
    <property type="entry name" value="Pkinase"/>
    <property type="match status" value="1"/>
</dbReference>
<evidence type="ECO:0000313" key="16">
    <source>
        <dbReference type="Proteomes" id="UP000593572"/>
    </source>
</evidence>
<dbReference type="InterPro" id="IPR000719">
    <property type="entry name" value="Prot_kinase_dom"/>
</dbReference>
<dbReference type="InterPro" id="IPR011009">
    <property type="entry name" value="Kinase-like_dom_sf"/>
</dbReference>
<dbReference type="GO" id="GO:0005524">
    <property type="term" value="F:ATP binding"/>
    <property type="evidence" value="ECO:0007669"/>
    <property type="project" value="UniProtKB-KW"/>
</dbReference>
<dbReference type="InterPro" id="IPR008271">
    <property type="entry name" value="Ser/Thr_kinase_AS"/>
</dbReference>
<dbReference type="Proteomes" id="UP000593572">
    <property type="component" value="Unassembled WGS sequence"/>
</dbReference>
<evidence type="ECO:0000256" key="3">
    <source>
        <dbReference type="ARBA" id="ARBA00022679"/>
    </source>
</evidence>